<dbReference type="PANTHER" id="PTHR40055:SF1">
    <property type="entry name" value="TRANSCRIPTIONAL REGULATOR YGIV-RELATED"/>
    <property type="match status" value="1"/>
</dbReference>
<accession>A0A3G2L9L8</accession>
<dbReference type="InterPro" id="IPR029442">
    <property type="entry name" value="GyrI-like"/>
</dbReference>
<dbReference type="InterPro" id="IPR011256">
    <property type="entry name" value="Reg_factor_effector_dom_sf"/>
</dbReference>
<protein>
    <submittedName>
        <fullName evidence="2">AraC family transcriptional regulator</fullName>
    </submittedName>
</protein>
<dbReference type="EMBL" id="CP032050">
    <property type="protein sequence ID" value="AYN68934.1"/>
    <property type="molecule type" value="Genomic_DNA"/>
</dbReference>
<evidence type="ECO:0000313" key="3">
    <source>
        <dbReference type="Proteomes" id="UP000276309"/>
    </source>
</evidence>
<dbReference type="Pfam" id="PF06445">
    <property type="entry name" value="GyrI-like"/>
    <property type="match status" value="1"/>
</dbReference>
<dbReference type="SMART" id="SM00871">
    <property type="entry name" value="AraC_E_bind"/>
    <property type="match status" value="1"/>
</dbReference>
<dbReference type="KEGG" id="emar:D1013_16885"/>
<dbReference type="Gene3D" id="3.20.80.10">
    <property type="entry name" value="Regulatory factor, effector binding domain"/>
    <property type="match status" value="1"/>
</dbReference>
<reference evidence="2 3" key="1">
    <citation type="submission" date="2018-08" db="EMBL/GenBank/DDBJ databases">
        <title>The reduced genetic potential of extracellular carbohydrate catabolism in Euzebyella marina RN62, a Flavobacteriia bacterium isolated from the hadal water.</title>
        <authorList>
            <person name="Xue C."/>
        </authorList>
    </citation>
    <scope>NUCLEOTIDE SEQUENCE [LARGE SCALE GENOMIC DNA]</scope>
    <source>
        <strain evidence="2 3">RN62</strain>
    </source>
</reference>
<dbReference type="Proteomes" id="UP000276309">
    <property type="component" value="Chromosome"/>
</dbReference>
<evidence type="ECO:0000313" key="2">
    <source>
        <dbReference type="EMBL" id="AYN68934.1"/>
    </source>
</evidence>
<dbReference type="RefSeq" id="WP_121849945.1">
    <property type="nucleotide sequence ID" value="NZ_CP032050.1"/>
</dbReference>
<dbReference type="PANTHER" id="PTHR40055">
    <property type="entry name" value="TRANSCRIPTIONAL REGULATOR YGIV-RELATED"/>
    <property type="match status" value="1"/>
</dbReference>
<feature type="domain" description="AraC effector-binding" evidence="1">
    <location>
        <begin position="1"/>
        <end position="158"/>
    </location>
</feature>
<name>A0A3G2L9L8_9FLAO</name>
<dbReference type="SUPFAM" id="SSF55136">
    <property type="entry name" value="Probable bacterial effector-binding domain"/>
    <property type="match status" value="1"/>
</dbReference>
<gene>
    <name evidence="2" type="ORF">D1013_16885</name>
</gene>
<evidence type="ECO:0000259" key="1">
    <source>
        <dbReference type="SMART" id="SM00871"/>
    </source>
</evidence>
<keyword evidence="3" id="KW-1185">Reference proteome</keyword>
<organism evidence="2 3">
    <name type="scientific">Euzebyella marina</name>
    <dbReference type="NCBI Taxonomy" id="1761453"/>
    <lineage>
        <taxon>Bacteria</taxon>
        <taxon>Pseudomonadati</taxon>
        <taxon>Bacteroidota</taxon>
        <taxon>Flavobacteriia</taxon>
        <taxon>Flavobacteriales</taxon>
        <taxon>Flavobacteriaceae</taxon>
        <taxon>Euzebyella</taxon>
    </lineage>
</organism>
<proteinExistence type="predicted"/>
<sequence length="163" mass="19164">MQARVEFLPEKKLVGISMEMSLAKNRTYQLWSSFMPQRDLVENKIDSNFYSLQIYDKVFDPKAFKPTTDFVKWAAVEVSEFGSNETDFETMVLPEGHYAVFLHKGLPSDFPKSFQFIFGEWLPKSDYILDDRPHFELLGSKYKNNHPDSEEEIWIPIKPKKIE</sequence>
<dbReference type="OrthoDB" id="8560232at2"/>
<dbReference type="AlphaFoldDB" id="A0A3G2L9L8"/>
<dbReference type="InterPro" id="IPR050908">
    <property type="entry name" value="SmbC-like"/>
</dbReference>
<dbReference type="InterPro" id="IPR010499">
    <property type="entry name" value="AraC_E-bd"/>
</dbReference>